<feature type="transmembrane region" description="Helical" evidence="11">
    <location>
        <begin position="128"/>
        <end position="146"/>
    </location>
</feature>
<comment type="subcellular location">
    <subcellularLocation>
        <location evidence="1">Membrane</location>
        <topology evidence="1">Multi-pass membrane protein</topology>
    </subcellularLocation>
</comment>
<evidence type="ECO:0000256" key="7">
    <source>
        <dbReference type="ARBA" id="ARBA00023053"/>
    </source>
</evidence>
<gene>
    <name evidence="13" type="ORF">FYJ58_06975</name>
</gene>
<feature type="domain" description="Cation/H+ exchanger transmembrane" evidence="12">
    <location>
        <begin position="17"/>
        <end position="387"/>
    </location>
</feature>
<evidence type="ECO:0000256" key="4">
    <source>
        <dbReference type="ARBA" id="ARBA00022449"/>
    </source>
</evidence>
<evidence type="ECO:0000256" key="5">
    <source>
        <dbReference type="ARBA" id="ARBA00022692"/>
    </source>
</evidence>
<feature type="transmembrane region" description="Helical" evidence="11">
    <location>
        <begin position="56"/>
        <end position="75"/>
    </location>
</feature>
<dbReference type="EMBL" id="VUMT01000008">
    <property type="protein sequence ID" value="MSS63618.1"/>
    <property type="molecule type" value="Genomic_DNA"/>
</dbReference>
<organism evidence="13 14">
    <name type="scientific">Velocimicrobium porci</name>
    <dbReference type="NCBI Taxonomy" id="2606634"/>
    <lineage>
        <taxon>Bacteria</taxon>
        <taxon>Bacillati</taxon>
        <taxon>Bacillota</taxon>
        <taxon>Clostridia</taxon>
        <taxon>Lachnospirales</taxon>
        <taxon>Lachnospiraceae</taxon>
        <taxon>Velocimicrobium</taxon>
    </lineage>
</organism>
<sequence length="399" mass="42860">MESYDFLLDLAIILMSTKFLGILFEKIKMPQVVGALIAGILLGPAAFNLVEAKEVLTQFSEIGVIILMFMAGMEADMKELKKAGKASFVIAVLGVIIPLIGGVLVAYLFNRPSMLNMGVNSPLYLQNLFFGVILTATSVSITVETLKEMGKLNSRAGTAILGAAIIDDILGIIVLTIVTSLAGSDVSISVVLLKILGFFVFAGILGGLFYLVFKYWTEHIQKSQRRFVIVCFSFCLFMAYAAEEFFGVADITGAFIAGLVISSISQTEYVAHRCETVSYAIFAPIFFASIGLKVSVPKMSSILIAFCLVYILVAIITKIIGCTLGAKLCKYTNRESVQIGVGMVSRGEVALIVAQKGLAGNLLSAALMGPVVIMVVITTVVSPILLKLSFIKRKANQIV</sequence>
<proteinExistence type="inferred from homology"/>
<evidence type="ECO:0000256" key="10">
    <source>
        <dbReference type="ARBA" id="ARBA00023201"/>
    </source>
</evidence>
<keyword evidence="4" id="KW-0050">Antiport</keyword>
<protein>
    <submittedName>
        <fullName evidence="13">Cation:proton antiporter</fullName>
    </submittedName>
</protein>
<evidence type="ECO:0000256" key="1">
    <source>
        <dbReference type="ARBA" id="ARBA00004141"/>
    </source>
</evidence>
<comment type="similarity">
    <text evidence="2">Belongs to the monovalent cation:proton antiporter 2 (CPA2) transporter (TC 2.A.37) family.</text>
</comment>
<evidence type="ECO:0000259" key="12">
    <source>
        <dbReference type="Pfam" id="PF00999"/>
    </source>
</evidence>
<accession>A0A6L5XZH5</accession>
<feature type="transmembrane region" description="Helical" evidence="11">
    <location>
        <begin position="188"/>
        <end position="213"/>
    </location>
</feature>
<keyword evidence="8" id="KW-0406">Ion transport</keyword>
<dbReference type="RefSeq" id="WP_154519016.1">
    <property type="nucleotide sequence ID" value="NZ_VUMT01000008.1"/>
</dbReference>
<keyword evidence="5 11" id="KW-0812">Transmembrane</keyword>
<name>A0A6L5XZH5_9FIRM</name>
<dbReference type="GO" id="GO:0016020">
    <property type="term" value="C:membrane"/>
    <property type="evidence" value="ECO:0007669"/>
    <property type="project" value="UniProtKB-SubCell"/>
</dbReference>
<keyword evidence="14" id="KW-1185">Reference proteome</keyword>
<evidence type="ECO:0000256" key="8">
    <source>
        <dbReference type="ARBA" id="ARBA00023065"/>
    </source>
</evidence>
<evidence type="ECO:0000256" key="11">
    <source>
        <dbReference type="SAM" id="Phobius"/>
    </source>
</evidence>
<evidence type="ECO:0000313" key="14">
    <source>
        <dbReference type="Proteomes" id="UP000482209"/>
    </source>
</evidence>
<feature type="transmembrane region" description="Helical" evidence="11">
    <location>
        <begin position="302"/>
        <end position="324"/>
    </location>
</feature>
<comment type="caution">
    <text evidence="13">The sequence shown here is derived from an EMBL/GenBank/DDBJ whole genome shotgun (WGS) entry which is preliminary data.</text>
</comment>
<evidence type="ECO:0000313" key="13">
    <source>
        <dbReference type="EMBL" id="MSS63618.1"/>
    </source>
</evidence>
<dbReference type="GO" id="GO:0015297">
    <property type="term" value="F:antiporter activity"/>
    <property type="evidence" value="ECO:0007669"/>
    <property type="project" value="UniProtKB-KW"/>
</dbReference>
<evidence type="ECO:0000256" key="9">
    <source>
        <dbReference type="ARBA" id="ARBA00023136"/>
    </source>
</evidence>
<dbReference type="Proteomes" id="UP000482209">
    <property type="component" value="Unassembled WGS sequence"/>
</dbReference>
<evidence type="ECO:0000256" key="2">
    <source>
        <dbReference type="ARBA" id="ARBA00005551"/>
    </source>
</evidence>
<feature type="transmembrane region" description="Helical" evidence="11">
    <location>
        <begin position="225"/>
        <end position="242"/>
    </location>
</feature>
<dbReference type="Pfam" id="PF00999">
    <property type="entry name" value="Na_H_Exchanger"/>
    <property type="match status" value="1"/>
</dbReference>
<keyword evidence="10" id="KW-0739">Sodium transport</keyword>
<dbReference type="InterPro" id="IPR038770">
    <property type="entry name" value="Na+/solute_symporter_sf"/>
</dbReference>
<dbReference type="GO" id="GO:0006814">
    <property type="term" value="P:sodium ion transport"/>
    <property type="evidence" value="ECO:0007669"/>
    <property type="project" value="UniProtKB-KW"/>
</dbReference>
<feature type="transmembrane region" description="Helical" evidence="11">
    <location>
        <begin position="158"/>
        <end position="182"/>
    </location>
</feature>
<keyword evidence="6 11" id="KW-1133">Transmembrane helix</keyword>
<evidence type="ECO:0000256" key="6">
    <source>
        <dbReference type="ARBA" id="ARBA00022989"/>
    </source>
</evidence>
<dbReference type="PANTHER" id="PTHR43562:SF3">
    <property type="entry name" value="SODIUM ION_PROTON EXCHANGER (EUROFUNG)"/>
    <property type="match status" value="1"/>
</dbReference>
<feature type="transmembrane region" description="Helical" evidence="11">
    <location>
        <begin position="248"/>
        <end position="265"/>
    </location>
</feature>
<dbReference type="GO" id="GO:1902600">
    <property type="term" value="P:proton transmembrane transport"/>
    <property type="evidence" value="ECO:0007669"/>
    <property type="project" value="InterPro"/>
</dbReference>
<reference evidence="13 14" key="1">
    <citation type="submission" date="2019-08" db="EMBL/GenBank/DDBJ databases">
        <title>In-depth cultivation of the pig gut microbiome towards novel bacterial diversity and tailored functional studies.</title>
        <authorList>
            <person name="Wylensek D."/>
            <person name="Hitch T.C.A."/>
            <person name="Clavel T."/>
        </authorList>
    </citation>
    <scope>NUCLEOTIDE SEQUENCE [LARGE SCALE GENOMIC DNA]</scope>
    <source>
        <strain evidence="13 14">WCA-693-APC-MOT-I</strain>
    </source>
</reference>
<feature type="transmembrane region" description="Helical" evidence="11">
    <location>
        <begin position="366"/>
        <end position="386"/>
    </location>
</feature>
<keyword evidence="7" id="KW-0915">Sodium</keyword>
<keyword evidence="3" id="KW-0813">Transport</keyword>
<evidence type="ECO:0000256" key="3">
    <source>
        <dbReference type="ARBA" id="ARBA00022448"/>
    </source>
</evidence>
<keyword evidence="9 11" id="KW-0472">Membrane</keyword>
<feature type="transmembrane region" description="Helical" evidence="11">
    <location>
        <begin position="6"/>
        <end position="24"/>
    </location>
</feature>
<dbReference type="AlphaFoldDB" id="A0A6L5XZH5"/>
<feature type="transmembrane region" description="Helical" evidence="11">
    <location>
        <begin position="87"/>
        <end position="108"/>
    </location>
</feature>
<dbReference type="PANTHER" id="PTHR43562">
    <property type="entry name" value="NAPA-TYPE SODIUM/HYDROGEN ANTIPORTER"/>
    <property type="match status" value="1"/>
</dbReference>
<feature type="transmembrane region" description="Helical" evidence="11">
    <location>
        <begin position="277"/>
        <end position="296"/>
    </location>
</feature>
<dbReference type="Gene3D" id="1.20.1530.20">
    <property type="match status" value="1"/>
</dbReference>
<feature type="transmembrane region" description="Helical" evidence="11">
    <location>
        <begin position="31"/>
        <end position="50"/>
    </location>
</feature>
<dbReference type="InterPro" id="IPR006153">
    <property type="entry name" value="Cation/H_exchanger_TM"/>
</dbReference>